<dbReference type="SUPFAM" id="SSF53756">
    <property type="entry name" value="UDP-Glycosyltransferase/glycogen phosphorylase"/>
    <property type="match status" value="2"/>
</dbReference>
<dbReference type="OrthoDB" id="5835829at2759"/>
<keyword evidence="5" id="KW-1185">Reference proteome</keyword>
<evidence type="ECO:0008006" key="6">
    <source>
        <dbReference type="Google" id="ProtNLM"/>
    </source>
</evidence>
<gene>
    <name evidence="4" type="ORF">CCAM_LOCUS7555</name>
</gene>
<reference evidence="4 5" key="1">
    <citation type="submission" date="2018-04" db="EMBL/GenBank/DDBJ databases">
        <authorList>
            <person name="Vogel A."/>
        </authorList>
    </citation>
    <scope>NUCLEOTIDE SEQUENCE [LARGE SCALE GENOMIC DNA]</scope>
</reference>
<dbReference type="GO" id="GO:0035251">
    <property type="term" value="F:UDP-glucosyltransferase activity"/>
    <property type="evidence" value="ECO:0007669"/>
    <property type="project" value="TreeGrafter"/>
</dbReference>
<dbReference type="InterPro" id="IPR002213">
    <property type="entry name" value="UDP_glucos_trans"/>
</dbReference>
<evidence type="ECO:0000256" key="2">
    <source>
        <dbReference type="ARBA" id="ARBA00022676"/>
    </source>
</evidence>
<proteinExistence type="inferred from homology"/>
<evidence type="ECO:0000313" key="5">
    <source>
        <dbReference type="Proteomes" id="UP000595140"/>
    </source>
</evidence>
<evidence type="ECO:0000256" key="3">
    <source>
        <dbReference type="ARBA" id="ARBA00022679"/>
    </source>
</evidence>
<dbReference type="AlphaFoldDB" id="A0A484KRI7"/>
<dbReference type="Gene3D" id="3.40.50.2000">
    <property type="entry name" value="Glycogen Phosphorylase B"/>
    <property type="match status" value="4"/>
</dbReference>
<dbReference type="FunFam" id="3.40.50.2000:FF:000047">
    <property type="entry name" value="Glycosyltransferase"/>
    <property type="match status" value="2"/>
</dbReference>
<dbReference type="PANTHER" id="PTHR48047">
    <property type="entry name" value="GLYCOSYLTRANSFERASE"/>
    <property type="match status" value="1"/>
</dbReference>
<evidence type="ECO:0000313" key="4">
    <source>
        <dbReference type="EMBL" id="VFQ65779.1"/>
    </source>
</evidence>
<dbReference type="InterPro" id="IPR035595">
    <property type="entry name" value="UDP_glycos_trans_CS"/>
</dbReference>
<dbReference type="FunFam" id="3.40.50.2000:FF:000071">
    <property type="entry name" value="Glycosyltransferase"/>
    <property type="match status" value="1"/>
</dbReference>
<dbReference type="EMBL" id="OOIL02000495">
    <property type="protein sequence ID" value="VFQ65779.1"/>
    <property type="molecule type" value="Genomic_DNA"/>
</dbReference>
<comment type="similarity">
    <text evidence="1">Belongs to the UDP-glycosyltransferase family.</text>
</comment>
<evidence type="ECO:0000256" key="1">
    <source>
        <dbReference type="ARBA" id="ARBA00009995"/>
    </source>
</evidence>
<dbReference type="PANTHER" id="PTHR48047:SF45">
    <property type="entry name" value="SCOPOLETIN GLUCOSYLTRANSFERASE-LIKE"/>
    <property type="match status" value="1"/>
</dbReference>
<sequence length="941" mass="104882">MEMMSGDDHKQQLHVFFFPIMAHGHMIPTLDLAKLFASRAAVKSTIITTPLNQPLLSKPIRKYAQLGLQIGTLSLHFPGADVGLPDDCQHFDQITSDDAASRFFRACAMLREPLEQLLEEHRPDCLVADSFFPWATAAAAKFGIPRLIFDGTNHVSSCAMHSLRAHKPFDEVASDSDAFTIPDLPHELTLLRSQVSPYERKDRSEIGSEAEAPMAEFISQLREAERTSYGVVFNTFYGLEPDYADHFRKVLGRKSWSVGPLSLYNRDTDDRAQRGKTPSVDEKECLEWLDSKKPDSVVYVCFGSLANFTDSQLREMAAGIEASEQTFIWVIRKIGEGTGEEEEWMPEGFEERTRGKGLIIRGWAPQVLILDHGSVGAFVTHCGWNSTLEGVCAGVPMVTWPVFAEQFINEKLVTDILRTGVGVGSKEWKHTGSDGVKREAVAEAIKKVMESEEMRSRAKALREKAREAVEEGGSSHSGHMIPTLDLAKLFASSHGVRSTIVTTPYNQPFFSKPIQTQTHIEIRLLPEFPGVRVGLPGDCQRLDQVASDEELPRFFEACALLQEPFEQLLEEVRPDCVVADMFFPWATEAAAKFGIPRLVFHGIGCFPLCALHSLRTHKPFQNVSSDSESFVLPGLPHRVSLTRLQVPPSERRGSDDGGDDDSAMSEFMKRIWETEETSYGVIFNSFYELEPDYAEHYKNVLGRRSWFVGPLSLGKRDMEHKAEIGKMPAIDEKECLEWMDSKKPDSVVYICFGSLAKFSGSQLREMATGVEDSGQEFIWVLRSTVEEEKEWMPEGFEERTRGKGLIIRGWAPQVLILDHGSVGAFVTHCGWNSTLEGVCAGVPMVTWPVLAEQFANEKMVTDILRTGVGVGSKEWTVSESDGVKGEAVAEAIKRVMIGEESEEMRGRAKALKEKARKAVKEGGSSYSDLSALLDDLRAYSA</sequence>
<name>A0A484KRI7_9ASTE</name>
<dbReference type="Proteomes" id="UP000595140">
    <property type="component" value="Unassembled WGS sequence"/>
</dbReference>
<dbReference type="PROSITE" id="PS00375">
    <property type="entry name" value="UDPGT"/>
    <property type="match status" value="2"/>
</dbReference>
<protein>
    <recommendedName>
        <fullName evidence="6">UDP-glycosyltransferases domain-containing protein</fullName>
    </recommendedName>
</protein>
<keyword evidence="3" id="KW-0808">Transferase</keyword>
<dbReference type="CDD" id="cd03784">
    <property type="entry name" value="GT1_Gtf-like"/>
    <property type="match status" value="2"/>
</dbReference>
<dbReference type="Pfam" id="PF00201">
    <property type="entry name" value="UDPGT"/>
    <property type="match status" value="2"/>
</dbReference>
<accession>A0A484KRI7</accession>
<organism evidence="4 5">
    <name type="scientific">Cuscuta campestris</name>
    <dbReference type="NCBI Taxonomy" id="132261"/>
    <lineage>
        <taxon>Eukaryota</taxon>
        <taxon>Viridiplantae</taxon>
        <taxon>Streptophyta</taxon>
        <taxon>Embryophyta</taxon>
        <taxon>Tracheophyta</taxon>
        <taxon>Spermatophyta</taxon>
        <taxon>Magnoliopsida</taxon>
        <taxon>eudicotyledons</taxon>
        <taxon>Gunneridae</taxon>
        <taxon>Pentapetalae</taxon>
        <taxon>asterids</taxon>
        <taxon>lamiids</taxon>
        <taxon>Solanales</taxon>
        <taxon>Convolvulaceae</taxon>
        <taxon>Cuscuteae</taxon>
        <taxon>Cuscuta</taxon>
        <taxon>Cuscuta subgen. Grammica</taxon>
        <taxon>Cuscuta sect. Cleistogrammica</taxon>
    </lineage>
</organism>
<keyword evidence="2" id="KW-0328">Glycosyltransferase</keyword>